<accession>A0A379PNH8</accession>
<name>A0A379PNH8_9PROT</name>
<sequence length="92" mass="10280">MDENRPPYRPLTDTPVDLPDERRRGVVRIEPGHPFEHFCPDCGRWGAFGFGGDSIKGIPGVWYCGEHREAGEQRWKAAGGLSSPTPEHLPRA</sequence>
<evidence type="ECO:0000313" key="3">
    <source>
        <dbReference type="Proteomes" id="UP000254919"/>
    </source>
</evidence>
<organism evidence="2 3">
    <name type="scientific">Roseomonas mucosa</name>
    <dbReference type="NCBI Taxonomy" id="207340"/>
    <lineage>
        <taxon>Bacteria</taxon>
        <taxon>Pseudomonadati</taxon>
        <taxon>Pseudomonadota</taxon>
        <taxon>Alphaproteobacteria</taxon>
        <taxon>Acetobacterales</taxon>
        <taxon>Roseomonadaceae</taxon>
        <taxon>Roseomonas</taxon>
    </lineage>
</organism>
<dbReference type="Proteomes" id="UP000254919">
    <property type="component" value="Unassembled WGS sequence"/>
</dbReference>
<dbReference type="RefSeq" id="WP_147292499.1">
    <property type="nucleotide sequence ID" value="NZ_AP031465.1"/>
</dbReference>
<gene>
    <name evidence="2" type="ORF">NCTC13291_04418</name>
</gene>
<dbReference type="AlphaFoldDB" id="A0A379PNH8"/>
<evidence type="ECO:0000313" key="2">
    <source>
        <dbReference type="EMBL" id="SUE95530.1"/>
    </source>
</evidence>
<feature type="region of interest" description="Disordered" evidence="1">
    <location>
        <begin position="1"/>
        <end position="21"/>
    </location>
</feature>
<protein>
    <submittedName>
        <fullName evidence="2">Uncharacterized protein</fullName>
    </submittedName>
</protein>
<evidence type="ECO:0000256" key="1">
    <source>
        <dbReference type="SAM" id="MobiDB-lite"/>
    </source>
</evidence>
<feature type="region of interest" description="Disordered" evidence="1">
    <location>
        <begin position="73"/>
        <end position="92"/>
    </location>
</feature>
<reference evidence="2 3" key="1">
    <citation type="submission" date="2018-06" db="EMBL/GenBank/DDBJ databases">
        <authorList>
            <consortium name="Pathogen Informatics"/>
            <person name="Doyle S."/>
        </authorList>
    </citation>
    <scope>NUCLEOTIDE SEQUENCE [LARGE SCALE GENOMIC DNA]</scope>
    <source>
        <strain evidence="2 3">NCTC13291</strain>
    </source>
</reference>
<dbReference type="EMBL" id="UGVN01000003">
    <property type="protein sequence ID" value="SUE95530.1"/>
    <property type="molecule type" value="Genomic_DNA"/>
</dbReference>
<proteinExistence type="predicted"/>